<dbReference type="Proteomes" id="UP000609064">
    <property type="component" value="Unassembled WGS sequence"/>
</dbReference>
<sequence length="150" mass="17111">MNVLRLFFEKWKHRIILIGVAILCLLPSWFLFNKNQKLDSSNESLQDSLVNHQISSRIMKTRLDTLTANNVKLRLELILNDCNSYKIHEKIHSIPDDSLLVYADSILSKPIPRAVGKKKSRDFGATIKKLLRIPRALLRPKSEGCSGECG</sequence>
<feature type="transmembrane region" description="Helical" evidence="1">
    <location>
        <begin position="15"/>
        <end position="32"/>
    </location>
</feature>
<name>A0A916YHS1_9BACT</name>
<evidence type="ECO:0000313" key="2">
    <source>
        <dbReference type="EMBL" id="GGD45214.1"/>
    </source>
</evidence>
<protein>
    <submittedName>
        <fullName evidence="2">Uncharacterized protein</fullName>
    </submittedName>
</protein>
<organism evidence="2 3">
    <name type="scientific">Emticicia aquatilis</name>
    <dbReference type="NCBI Taxonomy" id="1537369"/>
    <lineage>
        <taxon>Bacteria</taxon>
        <taxon>Pseudomonadati</taxon>
        <taxon>Bacteroidota</taxon>
        <taxon>Cytophagia</taxon>
        <taxon>Cytophagales</taxon>
        <taxon>Leadbetterellaceae</taxon>
        <taxon>Emticicia</taxon>
    </lineage>
</organism>
<reference evidence="2" key="2">
    <citation type="submission" date="2020-09" db="EMBL/GenBank/DDBJ databases">
        <authorList>
            <person name="Sun Q."/>
            <person name="Zhou Y."/>
        </authorList>
    </citation>
    <scope>NUCLEOTIDE SEQUENCE</scope>
    <source>
        <strain evidence="2">CGMCC 1.15958</strain>
    </source>
</reference>
<keyword evidence="1" id="KW-0812">Transmembrane</keyword>
<dbReference type="AlphaFoldDB" id="A0A916YHS1"/>
<keyword evidence="1" id="KW-0472">Membrane</keyword>
<comment type="caution">
    <text evidence="2">The sequence shown here is derived from an EMBL/GenBank/DDBJ whole genome shotgun (WGS) entry which is preliminary data.</text>
</comment>
<evidence type="ECO:0000256" key="1">
    <source>
        <dbReference type="SAM" id="Phobius"/>
    </source>
</evidence>
<dbReference type="EMBL" id="BMKK01000001">
    <property type="protein sequence ID" value="GGD45214.1"/>
    <property type="molecule type" value="Genomic_DNA"/>
</dbReference>
<proteinExistence type="predicted"/>
<accession>A0A916YHS1</accession>
<evidence type="ECO:0000313" key="3">
    <source>
        <dbReference type="Proteomes" id="UP000609064"/>
    </source>
</evidence>
<gene>
    <name evidence="2" type="ORF">GCM10011514_06570</name>
</gene>
<keyword evidence="1" id="KW-1133">Transmembrane helix</keyword>
<reference evidence="2" key="1">
    <citation type="journal article" date="2014" name="Int. J. Syst. Evol. Microbiol.">
        <title>Complete genome sequence of Corynebacterium casei LMG S-19264T (=DSM 44701T), isolated from a smear-ripened cheese.</title>
        <authorList>
            <consortium name="US DOE Joint Genome Institute (JGI-PGF)"/>
            <person name="Walter F."/>
            <person name="Albersmeier A."/>
            <person name="Kalinowski J."/>
            <person name="Ruckert C."/>
        </authorList>
    </citation>
    <scope>NUCLEOTIDE SEQUENCE</scope>
    <source>
        <strain evidence="2">CGMCC 1.15958</strain>
    </source>
</reference>
<keyword evidence="3" id="KW-1185">Reference proteome</keyword>